<evidence type="ECO:0000259" key="4">
    <source>
        <dbReference type="Pfam" id="PF01965"/>
    </source>
</evidence>
<dbReference type="InterPro" id="IPR050325">
    <property type="entry name" value="Prot/Nucl_acid_deglycase"/>
</dbReference>
<dbReference type="AlphaFoldDB" id="A0AAV4KB64"/>
<dbReference type="InterPro" id="IPR002818">
    <property type="entry name" value="DJ-1/PfpI"/>
</dbReference>
<dbReference type="CDD" id="cd03141">
    <property type="entry name" value="GATase1_Hsp31_like"/>
    <property type="match status" value="1"/>
</dbReference>
<evidence type="ECO:0000313" key="6">
    <source>
        <dbReference type="EMBL" id="GGP30402.1"/>
    </source>
</evidence>
<dbReference type="Proteomes" id="UP000630135">
    <property type="component" value="Unassembled WGS sequence"/>
</dbReference>
<sequence>MAYALPMTTSTSSSRRILVVMSSAQQLALQGHETHNTGYFLNEFGVPAKRLTDAGYELVIATPRGNVPAMDQSSDHAMFFKNKEEHEEIKAFVGDLLSHASIQTTEAVAAEGTQGYAALFLPGGHAPMTDLMVDPGLGDILRQFHAAAKPTALICHAPTALLAAQADPVAFQKGMEAGEQPSAQDFTYQGYRVTVYSNAEEEATEKTFEAPMLYYPANALAQGGADVHNGEAMKPNVVRDRELLTGQNPFSDEPFVGELLDMLGGARA</sequence>
<dbReference type="PANTHER" id="PTHR48094:SF11">
    <property type="entry name" value="GLUTATHIONE-INDEPENDENT GLYOXALASE HSP31-RELATED"/>
    <property type="match status" value="1"/>
</dbReference>
<evidence type="ECO:0000313" key="7">
    <source>
        <dbReference type="Proteomes" id="UP000630135"/>
    </source>
</evidence>
<dbReference type="EMBL" id="BMLZ01000026">
    <property type="protein sequence ID" value="GGP30402.1"/>
    <property type="molecule type" value="Genomic_DNA"/>
</dbReference>
<dbReference type="PANTHER" id="PTHR48094">
    <property type="entry name" value="PROTEIN/NUCLEIC ACID DEGLYCASE DJ-1-RELATED"/>
    <property type="match status" value="1"/>
</dbReference>
<dbReference type="GO" id="GO:0005737">
    <property type="term" value="C:cytoplasm"/>
    <property type="evidence" value="ECO:0007669"/>
    <property type="project" value="TreeGrafter"/>
</dbReference>
<dbReference type="Gene3D" id="3.40.50.880">
    <property type="match status" value="1"/>
</dbReference>
<dbReference type="GO" id="GO:0019172">
    <property type="term" value="F:glyoxalase III activity"/>
    <property type="evidence" value="ECO:0007669"/>
    <property type="project" value="TreeGrafter"/>
</dbReference>
<evidence type="ECO:0000256" key="1">
    <source>
        <dbReference type="ARBA" id="ARBA00023016"/>
    </source>
</evidence>
<evidence type="ECO:0000256" key="3">
    <source>
        <dbReference type="ARBA" id="ARBA00038493"/>
    </source>
</evidence>
<name>A0AAV4KB64_9DEIO</name>
<feature type="domain" description="DJ-1/PfpI" evidence="4">
    <location>
        <begin position="43"/>
        <end position="165"/>
    </location>
</feature>
<dbReference type="InterPro" id="IPR029062">
    <property type="entry name" value="Class_I_gatase-like"/>
</dbReference>
<dbReference type="GO" id="GO:0019243">
    <property type="term" value="P:methylglyoxal catabolic process to D-lactate via S-lactoyl-glutathione"/>
    <property type="evidence" value="ECO:0007669"/>
    <property type="project" value="TreeGrafter"/>
</dbReference>
<evidence type="ECO:0000256" key="2">
    <source>
        <dbReference type="ARBA" id="ARBA00023239"/>
    </source>
</evidence>
<dbReference type="SUPFAM" id="SSF52317">
    <property type="entry name" value="Class I glutamine amidotransferase-like"/>
    <property type="match status" value="1"/>
</dbReference>
<evidence type="ECO:0000313" key="8">
    <source>
        <dbReference type="Proteomes" id="UP000652720"/>
    </source>
</evidence>
<keyword evidence="7" id="KW-1185">Reference proteome</keyword>
<reference evidence="5" key="4">
    <citation type="submission" date="2023-08" db="EMBL/GenBank/DDBJ databases">
        <authorList>
            <person name="Sun Q."/>
            <person name="Zhou Y."/>
        </authorList>
    </citation>
    <scope>NUCLEOTIDE SEQUENCE</scope>
    <source>
        <strain evidence="6">CGMCC 1.8884</strain>
        <strain evidence="5">CGMCC 1.8885</strain>
    </source>
</reference>
<comment type="caution">
    <text evidence="5">The sequence shown here is derived from an EMBL/GenBank/DDBJ whole genome shotgun (WGS) entry which is preliminary data.</text>
</comment>
<keyword evidence="5" id="KW-0315">Glutamine amidotransferase</keyword>
<protein>
    <submittedName>
        <fullName evidence="5">Type 1 glutamine amidotransferase domain-containing protein</fullName>
    </submittedName>
</protein>
<proteinExistence type="inferred from homology"/>
<accession>A0AAV4KB64</accession>
<keyword evidence="1" id="KW-0346">Stress response</keyword>
<organism evidence="5 8">
    <name type="scientific">Deinococcus wulumuqiensis</name>
    <dbReference type="NCBI Taxonomy" id="980427"/>
    <lineage>
        <taxon>Bacteria</taxon>
        <taxon>Thermotogati</taxon>
        <taxon>Deinococcota</taxon>
        <taxon>Deinococci</taxon>
        <taxon>Deinococcales</taxon>
        <taxon>Deinococcaceae</taxon>
        <taxon>Deinococcus</taxon>
    </lineage>
</organism>
<reference evidence="7" key="3">
    <citation type="journal article" date="2019" name="Int. J. Syst. Evol. Microbiol.">
        <title>The Global Catalogue of Microorganisms (GCM) 10K type strain sequencing project: providing services to taxonomists for standard genome sequencing and annotation.</title>
        <authorList>
            <consortium name="The Broad Institute Genomics Platform"/>
            <consortium name="The Broad Institute Genome Sequencing Center for Infectious Disease"/>
            <person name="Wu L."/>
            <person name="Ma J."/>
        </authorList>
    </citation>
    <scope>NUCLEOTIDE SEQUENCE [LARGE SCALE GENOMIC DNA]</scope>
    <source>
        <strain evidence="7">CGMCC 1.8884</strain>
    </source>
</reference>
<dbReference type="EMBL" id="BMMA01000026">
    <property type="protein sequence ID" value="GGI88661.1"/>
    <property type="molecule type" value="Genomic_DNA"/>
</dbReference>
<reference evidence="5" key="2">
    <citation type="journal article" date="2014" name="Int. J. Syst. Evol. Microbiol.">
        <title>Complete genome sequence of Corynebacterium casei LMG S-19264T (=DSM 44701T), isolated from a smear-ripened cheese.</title>
        <authorList>
            <consortium name="US DOE Joint Genome Institute (JGI-PGF)"/>
            <person name="Walter F."/>
            <person name="Albersmeier A."/>
            <person name="Kalinowski J."/>
            <person name="Ruckert C."/>
        </authorList>
    </citation>
    <scope>NUCLEOTIDE SEQUENCE</scope>
    <source>
        <strain evidence="5">CGMCC 1.8885</strain>
    </source>
</reference>
<gene>
    <name evidence="6" type="ORF">GCM10008021_20530</name>
    <name evidence="5" type="ORF">GCM10010914_23810</name>
</gene>
<dbReference type="Proteomes" id="UP000652720">
    <property type="component" value="Unassembled WGS sequence"/>
</dbReference>
<keyword evidence="2" id="KW-0456">Lyase</keyword>
<reference evidence="6" key="1">
    <citation type="journal article" date="2014" name="Int. J. Syst. Evol. Microbiol.">
        <title>Complete genome of a new Firmicutes species belonging to the dominant human colonic microbiota ('Ruminococcus bicirculans') reveals two chromosomes and a selective capacity to utilize plant glucans.</title>
        <authorList>
            <consortium name="NISC Comparative Sequencing Program"/>
            <person name="Wegmann U."/>
            <person name="Louis P."/>
            <person name="Goesmann A."/>
            <person name="Henrissat B."/>
            <person name="Duncan S.H."/>
            <person name="Flint H.J."/>
        </authorList>
    </citation>
    <scope>NUCLEOTIDE SEQUENCE</scope>
    <source>
        <strain evidence="6">CGMCC 1.8884</strain>
    </source>
</reference>
<evidence type="ECO:0000313" key="5">
    <source>
        <dbReference type="EMBL" id="GGI88661.1"/>
    </source>
</evidence>
<comment type="similarity">
    <text evidence="3">Belongs to the peptidase C56 family. HSP31-like subfamily.</text>
</comment>
<dbReference type="Pfam" id="PF01965">
    <property type="entry name" value="DJ-1_PfpI"/>
    <property type="match status" value="1"/>
</dbReference>